<dbReference type="RefSeq" id="XP_046060268.1">
    <property type="nucleotide sequence ID" value="XM_046205809.1"/>
</dbReference>
<name>A0A9P8P1U5_9ASCO</name>
<sequence length="528" mass="59327">MAGGQRVVSGDHHTSVTGLVQHLDRGNSVRLHRTVENNESGKLQVALNRVSFNAVNVLVGIQVLVGQGQHSGSGTGERLERLLLFGALGLETSQTFKNKIFSGQSTSLVKTADVDSSSNRNSERLGTVDVELSKSSQRLIDGHGELHRKLRRNNRGDHNNTVENQLGLDSTHFCTFHPNVPGGNDGKHKQEQNEEKGLLVGDRHSLAGEDHDSDQRTLSGFESGLCNQSQSTVIWGQFNEGFLWWSHLQTGGTTVKTRVLVQSIWLVQIRIVSQLDRLFQQRSGFSRKHGLVDDTGAIQENKITRDRQVFVRSSGHRDNVARKKVVSGYLGPSLVSVAVDLVRLDSHTLEFSHGCLSLVNTGTFETDKHKEREQRQIPHLVHTPQGDGEELENKERSKSVLDEQFQKRWDWDVELVLAIQVPSWEQPNQRMDRQKRQCVDKRPFSSNKVLIVVVGVQVVVHRVDDQERKHIRLQEPRLRLEQLRRLDGVAVDQFLGHWGEIKNVEIFKIAKPGKNGGRNGTADKVCRC</sequence>
<reference evidence="2" key="2">
    <citation type="submission" date="2021-01" db="EMBL/GenBank/DDBJ databases">
        <authorList>
            <person name="Schikora-Tamarit M.A."/>
        </authorList>
    </citation>
    <scope>NUCLEOTIDE SEQUENCE</scope>
    <source>
        <strain evidence="2">CBS6075</strain>
    </source>
</reference>
<dbReference type="OrthoDB" id="10645380at2759"/>
<evidence type="ECO:0000256" key="1">
    <source>
        <dbReference type="SAM" id="MobiDB-lite"/>
    </source>
</evidence>
<proteinExistence type="predicted"/>
<dbReference type="Proteomes" id="UP000769157">
    <property type="component" value="Unassembled WGS sequence"/>
</dbReference>
<evidence type="ECO:0000313" key="3">
    <source>
        <dbReference type="Proteomes" id="UP000769157"/>
    </source>
</evidence>
<keyword evidence="3" id="KW-1185">Reference proteome</keyword>
<reference evidence="2" key="1">
    <citation type="journal article" date="2021" name="Open Biol.">
        <title>Shared evolutionary footprints suggest mitochondrial oxidative damage underlies multiple complex I losses in fungi.</title>
        <authorList>
            <person name="Schikora-Tamarit M.A."/>
            <person name="Marcet-Houben M."/>
            <person name="Nosek J."/>
            <person name="Gabaldon T."/>
        </authorList>
    </citation>
    <scope>NUCLEOTIDE SEQUENCE</scope>
    <source>
        <strain evidence="2">CBS6075</strain>
    </source>
</reference>
<dbReference type="EMBL" id="JAEUBE010000352">
    <property type="protein sequence ID" value="KAH3663988.1"/>
    <property type="molecule type" value="Genomic_DNA"/>
</dbReference>
<organism evidence="2 3">
    <name type="scientific">Ogataea philodendri</name>
    <dbReference type="NCBI Taxonomy" id="1378263"/>
    <lineage>
        <taxon>Eukaryota</taxon>
        <taxon>Fungi</taxon>
        <taxon>Dikarya</taxon>
        <taxon>Ascomycota</taxon>
        <taxon>Saccharomycotina</taxon>
        <taxon>Pichiomycetes</taxon>
        <taxon>Pichiales</taxon>
        <taxon>Pichiaceae</taxon>
        <taxon>Ogataea</taxon>
    </lineage>
</organism>
<feature type="region of interest" description="Disordered" evidence="1">
    <location>
        <begin position="367"/>
        <end position="396"/>
    </location>
</feature>
<dbReference type="GeneID" id="70236667"/>
<comment type="caution">
    <text evidence="2">The sequence shown here is derived from an EMBL/GenBank/DDBJ whole genome shotgun (WGS) entry which is preliminary data.</text>
</comment>
<evidence type="ECO:0000313" key="2">
    <source>
        <dbReference type="EMBL" id="KAH3663988.1"/>
    </source>
</evidence>
<dbReference type="AlphaFoldDB" id="A0A9P8P1U5"/>
<accession>A0A9P8P1U5</accession>
<gene>
    <name evidence="2" type="ORF">OGAPHI_004702</name>
</gene>
<feature type="compositionally biased region" description="Basic and acidic residues" evidence="1">
    <location>
        <begin position="367"/>
        <end position="376"/>
    </location>
</feature>
<protein>
    <submittedName>
        <fullName evidence="2">Uncharacterized protein</fullName>
    </submittedName>
</protein>